<accession>A0A401SCY5</accession>
<evidence type="ECO:0000313" key="3">
    <source>
        <dbReference type="Proteomes" id="UP000287033"/>
    </source>
</evidence>
<dbReference type="EMBL" id="BEZZ01000197">
    <property type="protein sequence ID" value="GCC28269.1"/>
    <property type="molecule type" value="Genomic_DNA"/>
</dbReference>
<gene>
    <name evidence="2" type="ORF">chiPu_0006698</name>
</gene>
<evidence type="ECO:0000256" key="1">
    <source>
        <dbReference type="SAM" id="MobiDB-lite"/>
    </source>
</evidence>
<comment type="caution">
    <text evidence="2">The sequence shown here is derived from an EMBL/GenBank/DDBJ whole genome shotgun (WGS) entry which is preliminary data.</text>
</comment>
<name>A0A401SCY5_CHIPU</name>
<evidence type="ECO:0000313" key="2">
    <source>
        <dbReference type="EMBL" id="GCC28269.1"/>
    </source>
</evidence>
<feature type="region of interest" description="Disordered" evidence="1">
    <location>
        <begin position="111"/>
        <end position="138"/>
    </location>
</feature>
<reference evidence="2 3" key="1">
    <citation type="journal article" date="2018" name="Nat. Ecol. Evol.">
        <title>Shark genomes provide insights into elasmobranch evolution and the origin of vertebrates.</title>
        <authorList>
            <person name="Hara Y"/>
            <person name="Yamaguchi K"/>
            <person name="Onimaru K"/>
            <person name="Kadota M"/>
            <person name="Koyanagi M"/>
            <person name="Keeley SD"/>
            <person name="Tatsumi K"/>
            <person name="Tanaka K"/>
            <person name="Motone F"/>
            <person name="Kageyama Y"/>
            <person name="Nozu R"/>
            <person name="Adachi N"/>
            <person name="Nishimura O"/>
            <person name="Nakagawa R"/>
            <person name="Tanegashima C"/>
            <person name="Kiyatake I"/>
            <person name="Matsumoto R"/>
            <person name="Murakumo K"/>
            <person name="Nishida K"/>
            <person name="Terakita A"/>
            <person name="Kuratani S"/>
            <person name="Sato K"/>
            <person name="Hyodo S Kuraku.S."/>
        </authorList>
    </citation>
    <scope>NUCLEOTIDE SEQUENCE [LARGE SCALE GENOMIC DNA]</scope>
</reference>
<feature type="compositionally biased region" description="Polar residues" evidence="1">
    <location>
        <begin position="43"/>
        <end position="57"/>
    </location>
</feature>
<organism evidence="2 3">
    <name type="scientific">Chiloscyllium punctatum</name>
    <name type="common">Brownbanded bambooshark</name>
    <name type="synonym">Hemiscyllium punctatum</name>
    <dbReference type="NCBI Taxonomy" id="137246"/>
    <lineage>
        <taxon>Eukaryota</taxon>
        <taxon>Metazoa</taxon>
        <taxon>Chordata</taxon>
        <taxon>Craniata</taxon>
        <taxon>Vertebrata</taxon>
        <taxon>Chondrichthyes</taxon>
        <taxon>Elasmobranchii</taxon>
        <taxon>Galeomorphii</taxon>
        <taxon>Galeoidea</taxon>
        <taxon>Orectolobiformes</taxon>
        <taxon>Hemiscylliidae</taxon>
        <taxon>Chiloscyllium</taxon>
    </lineage>
</organism>
<feature type="region of interest" description="Disordered" evidence="1">
    <location>
        <begin position="1"/>
        <end position="57"/>
    </location>
</feature>
<proteinExistence type="predicted"/>
<dbReference type="Proteomes" id="UP000287033">
    <property type="component" value="Unassembled WGS sequence"/>
</dbReference>
<feature type="compositionally biased region" description="Low complexity" evidence="1">
    <location>
        <begin position="10"/>
        <end position="23"/>
    </location>
</feature>
<sequence>MRQKKLGFFRVGTTPAPATGARRPPQPTTPAPATVVRRPHTQHGPQQRESVLATTADQCGVYQPERIRSWPEIVNREAVGRVRTSLGGTGSNPPLGGGVVSAEYQRRKRSEVCLHSQPPLAPWTEDSNQPAREPAVTNGSPIPPALTPQDLHALRPAQQQPACRYPSGRLTGASAIGGPRVNLSDTRLPVCVVLPSGQDDHPLKESPFKDSDSTCVLSWPKDCASMELCELSTAKSYSSTI</sequence>
<dbReference type="AlphaFoldDB" id="A0A401SCY5"/>
<keyword evidence="3" id="KW-1185">Reference proteome</keyword>
<protein>
    <submittedName>
        <fullName evidence="2">Uncharacterized protein</fullName>
    </submittedName>
</protein>